<evidence type="ECO:0000256" key="4">
    <source>
        <dbReference type="ARBA" id="ARBA00022741"/>
    </source>
</evidence>
<dbReference type="InterPro" id="IPR003789">
    <property type="entry name" value="Asn/Gln_tRNA_amidoTrase-B-like"/>
</dbReference>
<dbReference type="GO" id="GO:0050567">
    <property type="term" value="F:glutaminyl-tRNA synthase (glutamine-hydrolyzing) activity"/>
    <property type="evidence" value="ECO:0007669"/>
    <property type="project" value="TreeGrafter"/>
</dbReference>
<evidence type="ECO:0000256" key="8">
    <source>
        <dbReference type="ARBA" id="ARBA00047380"/>
    </source>
</evidence>
<evidence type="ECO:0000256" key="9">
    <source>
        <dbReference type="ARBA" id="ARBA00047913"/>
    </source>
</evidence>
<comment type="similarity">
    <text evidence="1">Belongs to the GatB/GatE family. GatB subfamily.</text>
</comment>
<reference evidence="11 12" key="1">
    <citation type="journal article" date="2016" name="Nat. Commun.">
        <title>Thousands of microbial genomes shed light on interconnected biogeochemical processes in an aquifer system.</title>
        <authorList>
            <person name="Anantharaman K."/>
            <person name="Brown C.T."/>
            <person name="Hug L.A."/>
            <person name="Sharon I."/>
            <person name="Castelle C.J."/>
            <person name="Probst A.J."/>
            <person name="Thomas B.C."/>
            <person name="Singh A."/>
            <person name="Wilkins M.J."/>
            <person name="Karaoz U."/>
            <person name="Brodie E.L."/>
            <person name="Williams K.H."/>
            <person name="Hubbard S.S."/>
            <person name="Banfield J.F."/>
        </authorList>
    </citation>
    <scope>NUCLEOTIDE SEQUENCE [LARGE SCALE GENOMIC DNA]</scope>
</reference>
<feature type="non-terminal residue" evidence="11">
    <location>
        <position position="445"/>
    </location>
</feature>
<dbReference type="PROSITE" id="PS01234">
    <property type="entry name" value="GATB"/>
    <property type="match status" value="1"/>
</dbReference>
<keyword evidence="5" id="KW-0067">ATP-binding</keyword>
<dbReference type="GO" id="GO:0070681">
    <property type="term" value="P:glutaminyl-tRNAGln biosynthesis via transamidation"/>
    <property type="evidence" value="ECO:0007669"/>
    <property type="project" value="TreeGrafter"/>
</dbReference>
<dbReference type="InterPro" id="IPR017959">
    <property type="entry name" value="Asn/Gln-tRNA_amidoTrfase_suB/E"/>
</dbReference>
<evidence type="ECO:0000256" key="6">
    <source>
        <dbReference type="ARBA" id="ARBA00022917"/>
    </source>
</evidence>
<dbReference type="SUPFAM" id="SSF89095">
    <property type="entry name" value="GatB/YqeY motif"/>
    <property type="match status" value="1"/>
</dbReference>
<dbReference type="EMBL" id="MGER01000057">
    <property type="protein sequence ID" value="OGL87794.1"/>
    <property type="molecule type" value="Genomic_DNA"/>
</dbReference>
<dbReference type="InterPro" id="IPR014746">
    <property type="entry name" value="Gln_synth/guanido_kin_cat_dom"/>
</dbReference>
<comment type="catalytic activity">
    <reaction evidence="9">
        <text>L-glutamyl-tRNA(Gln) + L-glutamine + ATP + H2O = L-glutaminyl-tRNA(Gln) + L-glutamate + ADP + phosphate + H(+)</text>
        <dbReference type="Rhea" id="RHEA:17521"/>
        <dbReference type="Rhea" id="RHEA-COMP:9681"/>
        <dbReference type="Rhea" id="RHEA-COMP:9684"/>
        <dbReference type="ChEBI" id="CHEBI:15377"/>
        <dbReference type="ChEBI" id="CHEBI:15378"/>
        <dbReference type="ChEBI" id="CHEBI:29985"/>
        <dbReference type="ChEBI" id="CHEBI:30616"/>
        <dbReference type="ChEBI" id="CHEBI:43474"/>
        <dbReference type="ChEBI" id="CHEBI:58359"/>
        <dbReference type="ChEBI" id="CHEBI:78520"/>
        <dbReference type="ChEBI" id="CHEBI:78521"/>
        <dbReference type="ChEBI" id="CHEBI:456216"/>
    </reaction>
</comment>
<dbReference type="HAMAP" id="MF_00121">
    <property type="entry name" value="GatB"/>
    <property type="match status" value="1"/>
</dbReference>
<evidence type="ECO:0000313" key="11">
    <source>
        <dbReference type="EMBL" id="OGL87794.1"/>
    </source>
</evidence>
<dbReference type="InterPro" id="IPR042114">
    <property type="entry name" value="GatB_C_1"/>
</dbReference>
<evidence type="ECO:0000256" key="2">
    <source>
        <dbReference type="ARBA" id="ARBA00011123"/>
    </source>
</evidence>
<dbReference type="NCBIfam" id="NF004014">
    <property type="entry name" value="PRK05477.1-4"/>
    <property type="match status" value="1"/>
</dbReference>
<dbReference type="InterPro" id="IPR018027">
    <property type="entry name" value="Asn/Gln_amidotransferase"/>
</dbReference>
<dbReference type="Pfam" id="PF02934">
    <property type="entry name" value="GatB_N"/>
    <property type="match status" value="1"/>
</dbReference>
<evidence type="ECO:0000256" key="5">
    <source>
        <dbReference type="ARBA" id="ARBA00022840"/>
    </source>
</evidence>
<protein>
    <submittedName>
        <fullName evidence="11">Glutaminyl-tRNA synthase (Glutamine-hydrolyzing) subunit B</fullName>
    </submittedName>
</protein>
<dbReference type="AlphaFoldDB" id="A0A1F7VCS6"/>
<dbReference type="SMART" id="SM00845">
    <property type="entry name" value="GatB_Yqey"/>
    <property type="match status" value="1"/>
</dbReference>
<sequence length="445" mass="50488">MEQKIETIIGLEVHVQLKTKSKMFCGCDNRGEYLPPNTCVCEVCMGHPGTLPVPNSQAIEWALKTAMALECEIPKESKFDRKHYFYPDLPKGYQISQYDQPFAVGGVLEIIAKGEQVKVRLERLHLEEDTAKLTHQTKGETLIDFNRAGTPLMEIVTKPDIRTPQEAKFFLQELRAIVRALGVSDADMEKGHLRCDANISVRHEEDNALNTKIEIKNLNSFRAVERALEHEHKRLSELLERGEYPAVQETRGWDDAKGVSVLQRTKEEAEDYRYFPEPDIPPFHFVDEYLAALRRGIPELPQARRERFMTQYGFSRADAQVLVADETLADYTEKVISELIAWISSLPDGGTEEEIWNKHGAKLAKLVAGWMSSKLGGILAERGETFESLKVTPEDFAEFLTLIYERTISSTIAQELLRKMVETGEDPHKLLETLGGGQVRDTETL</sequence>
<evidence type="ECO:0000256" key="1">
    <source>
        <dbReference type="ARBA" id="ARBA00005306"/>
    </source>
</evidence>
<dbReference type="PANTHER" id="PTHR11659">
    <property type="entry name" value="GLUTAMYL-TRNA GLN AMIDOTRANSFERASE SUBUNIT B MITOCHONDRIAL AND PROKARYOTIC PET112-RELATED"/>
    <property type="match status" value="1"/>
</dbReference>
<dbReference type="GO" id="GO:0006412">
    <property type="term" value="P:translation"/>
    <property type="evidence" value="ECO:0007669"/>
    <property type="project" value="UniProtKB-KW"/>
</dbReference>
<gene>
    <name evidence="11" type="ORF">A3I42_00935</name>
</gene>
<proteinExistence type="inferred from homology"/>
<comment type="function">
    <text evidence="7">Allows the formation of correctly charged Asn-tRNA(Asn) or Gln-tRNA(Gln) through the transamidation of misacylated Asp-tRNA(Asn) or Glu-tRNA(Gln) in organisms which lack either or both of asparaginyl-tRNA or glutaminyl-tRNA synthetases. The reaction takes place in the presence of glutamine and ATP through an activated phospho-Asp-tRNA(Asn) or phospho-Glu-tRNA(Gln).</text>
</comment>
<dbReference type="InterPro" id="IPR017958">
    <property type="entry name" value="Gln-tRNA_amidoTrfase_suB_CS"/>
</dbReference>
<dbReference type="PANTHER" id="PTHR11659:SF0">
    <property type="entry name" value="GLUTAMYL-TRNA(GLN) AMIDOTRANSFERASE SUBUNIT B, MITOCHONDRIAL"/>
    <property type="match status" value="1"/>
</dbReference>
<evidence type="ECO:0000259" key="10">
    <source>
        <dbReference type="SMART" id="SM00845"/>
    </source>
</evidence>
<evidence type="ECO:0000313" key="12">
    <source>
        <dbReference type="Proteomes" id="UP000178264"/>
    </source>
</evidence>
<dbReference type="SUPFAM" id="SSF55931">
    <property type="entry name" value="Glutamine synthetase/guanido kinase"/>
    <property type="match status" value="1"/>
</dbReference>
<name>A0A1F7VCS6_9BACT</name>
<comment type="caution">
    <text evidence="11">The sequence shown here is derived from an EMBL/GenBank/DDBJ whole genome shotgun (WGS) entry which is preliminary data.</text>
</comment>
<dbReference type="InterPro" id="IPR006075">
    <property type="entry name" value="Asn/Gln-tRNA_Trfase_suB/E_cat"/>
</dbReference>
<dbReference type="Pfam" id="PF02637">
    <property type="entry name" value="GatB_Yqey"/>
    <property type="match status" value="1"/>
</dbReference>
<dbReference type="NCBIfam" id="NF004012">
    <property type="entry name" value="PRK05477.1-2"/>
    <property type="match status" value="1"/>
</dbReference>
<organism evidence="11 12">
    <name type="scientific">Candidatus Uhrbacteria bacterium RIFCSPLOWO2_02_FULL_49_11</name>
    <dbReference type="NCBI Taxonomy" id="1802409"/>
    <lineage>
        <taxon>Bacteria</taxon>
        <taxon>Candidatus Uhriibacteriota</taxon>
    </lineage>
</organism>
<keyword evidence="6" id="KW-0648">Protein biosynthesis</keyword>
<dbReference type="Proteomes" id="UP000178264">
    <property type="component" value="Unassembled WGS sequence"/>
</dbReference>
<dbReference type="Gene3D" id="1.10.150.380">
    <property type="entry name" value="GatB domain, N-terminal subdomain"/>
    <property type="match status" value="1"/>
</dbReference>
<keyword evidence="3" id="KW-0436">Ligase</keyword>
<evidence type="ECO:0000256" key="7">
    <source>
        <dbReference type="ARBA" id="ARBA00024799"/>
    </source>
</evidence>
<comment type="catalytic activity">
    <reaction evidence="8">
        <text>L-aspartyl-tRNA(Asn) + L-glutamine + ATP + H2O = L-asparaginyl-tRNA(Asn) + L-glutamate + ADP + phosphate + 2 H(+)</text>
        <dbReference type="Rhea" id="RHEA:14513"/>
        <dbReference type="Rhea" id="RHEA-COMP:9674"/>
        <dbReference type="Rhea" id="RHEA-COMP:9677"/>
        <dbReference type="ChEBI" id="CHEBI:15377"/>
        <dbReference type="ChEBI" id="CHEBI:15378"/>
        <dbReference type="ChEBI" id="CHEBI:29985"/>
        <dbReference type="ChEBI" id="CHEBI:30616"/>
        <dbReference type="ChEBI" id="CHEBI:43474"/>
        <dbReference type="ChEBI" id="CHEBI:58359"/>
        <dbReference type="ChEBI" id="CHEBI:78515"/>
        <dbReference type="ChEBI" id="CHEBI:78516"/>
        <dbReference type="ChEBI" id="CHEBI:456216"/>
    </reaction>
</comment>
<dbReference type="NCBIfam" id="TIGR00133">
    <property type="entry name" value="gatB"/>
    <property type="match status" value="1"/>
</dbReference>
<evidence type="ECO:0000256" key="3">
    <source>
        <dbReference type="ARBA" id="ARBA00022598"/>
    </source>
</evidence>
<dbReference type="GO" id="GO:0005524">
    <property type="term" value="F:ATP binding"/>
    <property type="evidence" value="ECO:0007669"/>
    <property type="project" value="UniProtKB-KW"/>
</dbReference>
<accession>A0A1F7VCS6</accession>
<keyword evidence="4" id="KW-0547">Nucleotide-binding</keyword>
<feature type="domain" description="Asn/Gln amidotransferase" evidence="10">
    <location>
        <begin position="330"/>
        <end position="445"/>
    </location>
</feature>
<dbReference type="InterPro" id="IPR004413">
    <property type="entry name" value="GatB"/>
</dbReference>
<comment type="subunit">
    <text evidence="2">Heterotrimer of A, B and C subunits.</text>
</comment>